<proteinExistence type="predicted"/>
<dbReference type="Proteomes" id="UP001289374">
    <property type="component" value="Unassembled WGS sequence"/>
</dbReference>
<evidence type="ECO:0000313" key="2">
    <source>
        <dbReference type="Proteomes" id="UP001289374"/>
    </source>
</evidence>
<dbReference type="PANTHER" id="PTHR33116">
    <property type="entry name" value="REVERSE TRANSCRIPTASE ZINC-BINDING DOMAIN-CONTAINING PROTEIN-RELATED-RELATED"/>
    <property type="match status" value="1"/>
</dbReference>
<reference evidence="1" key="1">
    <citation type="submission" date="2020-06" db="EMBL/GenBank/DDBJ databases">
        <authorList>
            <person name="Li T."/>
            <person name="Hu X."/>
            <person name="Zhang T."/>
            <person name="Song X."/>
            <person name="Zhang H."/>
            <person name="Dai N."/>
            <person name="Sheng W."/>
            <person name="Hou X."/>
            <person name="Wei L."/>
        </authorList>
    </citation>
    <scope>NUCLEOTIDE SEQUENCE</scope>
    <source>
        <strain evidence="1">K16</strain>
        <tissue evidence="1">Leaf</tissue>
    </source>
</reference>
<dbReference type="AlphaFoldDB" id="A0AAE1WAC9"/>
<evidence type="ECO:0000313" key="1">
    <source>
        <dbReference type="EMBL" id="KAK4389724.1"/>
    </source>
</evidence>
<keyword evidence="2" id="KW-1185">Reference proteome</keyword>
<reference evidence="1" key="2">
    <citation type="journal article" date="2024" name="Plant">
        <title>Genomic evolution and insights into agronomic trait innovations of Sesamum species.</title>
        <authorList>
            <person name="Miao H."/>
            <person name="Wang L."/>
            <person name="Qu L."/>
            <person name="Liu H."/>
            <person name="Sun Y."/>
            <person name="Le M."/>
            <person name="Wang Q."/>
            <person name="Wei S."/>
            <person name="Zheng Y."/>
            <person name="Lin W."/>
            <person name="Duan Y."/>
            <person name="Cao H."/>
            <person name="Xiong S."/>
            <person name="Wang X."/>
            <person name="Wei L."/>
            <person name="Li C."/>
            <person name="Ma Q."/>
            <person name="Ju M."/>
            <person name="Zhao R."/>
            <person name="Li G."/>
            <person name="Mu C."/>
            <person name="Tian Q."/>
            <person name="Mei H."/>
            <person name="Zhang T."/>
            <person name="Gao T."/>
            <person name="Zhang H."/>
        </authorList>
    </citation>
    <scope>NUCLEOTIDE SEQUENCE</scope>
    <source>
        <strain evidence="1">K16</strain>
    </source>
</reference>
<comment type="caution">
    <text evidence="1">The sequence shown here is derived from an EMBL/GenBank/DDBJ whole genome shotgun (WGS) entry which is preliminary data.</text>
</comment>
<name>A0AAE1WAC9_9LAMI</name>
<protein>
    <submittedName>
        <fullName evidence="1">Mitochondrial protein</fullName>
    </submittedName>
</protein>
<accession>A0AAE1WAC9</accession>
<organism evidence="1 2">
    <name type="scientific">Sesamum angolense</name>
    <dbReference type="NCBI Taxonomy" id="2727404"/>
    <lineage>
        <taxon>Eukaryota</taxon>
        <taxon>Viridiplantae</taxon>
        <taxon>Streptophyta</taxon>
        <taxon>Embryophyta</taxon>
        <taxon>Tracheophyta</taxon>
        <taxon>Spermatophyta</taxon>
        <taxon>Magnoliopsida</taxon>
        <taxon>eudicotyledons</taxon>
        <taxon>Gunneridae</taxon>
        <taxon>Pentapetalae</taxon>
        <taxon>asterids</taxon>
        <taxon>lamiids</taxon>
        <taxon>Lamiales</taxon>
        <taxon>Pedaliaceae</taxon>
        <taxon>Sesamum</taxon>
    </lineage>
</organism>
<sequence>MKSKQFGCVQPTCGIRQGEALSPYLFIICSEMFSLLLQDAERRGVIQGIVVARRAPRVCHLFFADNSLIFCKASEEVLMGIGGILGVYECSSRQTVNFEKSQMVFNKNVIHECQLTLAGILNVCIVKHLEKYLGLPSVLGHSKKIVFQGILEKIWTRLLGWKEKLLSTAGKEVLIKAVLQSIPTYVMQCFLLPINLLRQIQVAFTDFWWFSPHWNKIHWLAWDTLCTSK</sequence>
<gene>
    <name evidence="1" type="ORF">Sango_2309400</name>
</gene>
<dbReference type="EMBL" id="JACGWL010000013">
    <property type="protein sequence ID" value="KAK4389724.1"/>
    <property type="molecule type" value="Genomic_DNA"/>
</dbReference>
<dbReference type="PANTHER" id="PTHR33116:SF86">
    <property type="entry name" value="REVERSE TRANSCRIPTASE DOMAIN-CONTAINING PROTEIN"/>
    <property type="match status" value="1"/>
</dbReference>